<evidence type="ECO:0000313" key="3">
    <source>
        <dbReference type="Proteomes" id="UP001172101"/>
    </source>
</evidence>
<dbReference type="Proteomes" id="UP001172101">
    <property type="component" value="Unassembled WGS sequence"/>
</dbReference>
<dbReference type="RefSeq" id="XP_060303335.1">
    <property type="nucleotide sequence ID" value="XM_060440994.1"/>
</dbReference>
<proteinExistence type="predicted"/>
<evidence type="ECO:0000313" key="2">
    <source>
        <dbReference type="EMBL" id="KAK0734458.1"/>
    </source>
</evidence>
<organism evidence="2 3">
    <name type="scientific">Lasiosphaeria miniovina</name>
    <dbReference type="NCBI Taxonomy" id="1954250"/>
    <lineage>
        <taxon>Eukaryota</taxon>
        <taxon>Fungi</taxon>
        <taxon>Dikarya</taxon>
        <taxon>Ascomycota</taxon>
        <taxon>Pezizomycotina</taxon>
        <taxon>Sordariomycetes</taxon>
        <taxon>Sordariomycetidae</taxon>
        <taxon>Sordariales</taxon>
        <taxon>Lasiosphaeriaceae</taxon>
        <taxon>Lasiosphaeria</taxon>
    </lineage>
</organism>
<accession>A0AA40BHR0</accession>
<feature type="region of interest" description="Disordered" evidence="1">
    <location>
        <begin position="71"/>
        <end position="96"/>
    </location>
</feature>
<sequence length="345" mass="38615">MSKSALEDIALRVIHVWLGKAPLSSLNNAYEPLSAVELPQREVRPSAAVAEFLRCVRHQFPAVRLDGKEGFFSDDGGGETEQKQQPRGSPSAPREQRLSFNPKAAAVLHLDRELADKLYQARLKADLARRRRDHVEQVVQTTRFRRLQFHASVGVAHHLCHLFVGFLRNFGGLAAEVADDDVLSLVAQYDAGSEFEAAFFGGCPKMFLDVAALFDQKYSRQSYVGRSYLVRSERDDKGRRTASAICQHMIDSYLQGDFSAPLLSDDEGGFDDYRDLKDKYDLCGGRTRQRSVPNLDEAASAKEGGRLSVPWNIVGTNYKLLRKSCFDPSVRIVDLYGQRMKSKGP</sequence>
<dbReference type="GeneID" id="85324264"/>
<evidence type="ECO:0000256" key="1">
    <source>
        <dbReference type="SAM" id="MobiDB-lite"/>
    </source>
</evidence>
<reference evidence="2" key="1">
    <citation type="submission" date="2023-06" db="EMBL/GenBank/DDBJ databases">
        <title>Genome-scale phylogeny and comparative genomics of the fungal order Sordariales.</title>
        <authorList>
            <consortium name="Lawrence Berkeley National Laboratory"/>
            <person name="Hensen N."/>
            <person name="Bonometti L."/>
            <person name="Westerberg I."/>
            <person name="Brannstrom I.O."/>
            <person name="Guillou S."/>
            <person name="Cros-Aarteil S."/>
            <person name="Calhoun S."/>
            <person name="Haridas S."/>
            <person name="Kuo A."/>
            <person name="Mondo S."/>
            <person name="Pangilinan J."/>
            <person name="Riley R."/>
            <person name="LaButti K."/>
            <person name="Andreopoulos B."/>
            <person name="Lipzen A."/>
            <person name="Chen C."/>
            <person name="Yanf M."/>
            <person name="Daum C."/>
            <person name="Ng V."/>
            <person name="Clum A."/>
            <person name="Steindorff A."/>
            <person name="Ohm R."/>
            <person name="Martin F."/>
            <person name="Silar P."/>
            <person name="Natvig D."/>
            <person name="Lalanne C."/>
            <person name="Gautier V."/>
            <person name="Ament-velasquez S.L."/>
            <person name="Kruys A."/>
            <person name="Hutchinson M.I."/>
            <person name="Powell A.J."/>
            <person name="Barry K."/>
            <person name="Miller A.N."/>
            <person name="Grigoriev I.V."/>
            <person name="Debuchy R."/>
            <person name="Gladieux P."/>
            <person name="Thoren M.H."/>
            <person name="Johannesson H."/>
        </authorList>
    </citation>
    <scope>NUCLEOTIDE SEQUENCE</scope>
    <source>
        <strain evidence="2">SMH2392-1A</strain>
    </source>
</reference>
<dbReference type="AlphaFoldDB" id="A0AA40BHR0"/>
<gene>
    <name evidence="2" type="ORF">B0T26DRAFT_688572</name>
</gene>
<keyword evidence="3" id="KW-1185">Reference proteome</keyword>
<name>A0AA40BHR0_9PEZI</name>
<comment type="caution">
    <text evidence="2">The sequence shown here is derived from an EMBL/GenBank/DDBJ whole genome shotgun (WGS) entry which is preliminary data.</text>
</comment>
<dbReference type="EMBL" id="JAUIRO010000001">
    <property type="protein sequence ID" value="KAK0734458.1"/>
    <property type="molecule type" value="Genomic_DNA"/>
</dbReference>
<protein>
    <submittedName>
        <fullName evidence="2">Uncharacterized protein</fullName>
    </submittedName>
</protein>